<dbReference type="KEGG" id="sniv:SFSGTM_18770"/>
<dbReference type="EMBL" id="AP021881">
    <property type="protein sequence ID" value="BBP01169.1"/>
    <property type="molecule type" value="Genomic_DNA"/>
</dbReference>
<dbReference type="AlphaFoldDB" id="A0A809RH17"/>
<protein>
    <submittedName>
        <fullName evidence="2">Uncharacterized protein</fullName>
    </submittedName>
</protein>
<name>A0A809RH17_9PROT</name>
<keyword evidence="1" id="KW-0472">Membrane</keyword>
<organism evidence="2 3">
    <name type="scientific">Sulfuriferula nivalis</name>
    <dbReference type="NCBI Taxonomy" id="2675298"/>
    <lineage>
        <taxon>Bacteria</taxon>
        <taxon>Pseudomonadati</taxon>
        <taxon>Pseudomonadota</taxon>
        <taxon>Betaproteobacteria</taxon>
        <taxon>Nitrosomonadales</taxon>
        <taxon>Sulfuricellaceae</taxon>
        <taxon>Sulfuriferula</taxon>
    </lineage>
</organism>
<accession>A0A809RH17</accession>
<keyword evidence="1" id="KW-1133">Transmembrane helix</keyword>
<keyword evidence="3" id="KW-1185">Reference proteome</keyword>
<keyword evidence="1" id="KW-0812">Transmembrane</keyword>
<dbReference type="RefSeq" id="WP_162084975.1">
    <property type="nucleotide sequence ID" value="NZ_AP021881.1"/>
</dbReference>
<sequence>MLNYYRGCNYATKYAIYGTLFGLCFPVLSIILISNFEQTPTIGDFLAAIPLAHNNRLMYVIDMAPVITGILA</sequence>
<evidence type="ECO:0000313" key="2">
    <source>
        <dbReference type="EMBL" id="BBP01169.1"/>
    </source>
</evidence>
<evidence type="ECO:0000256" key="1">
    <source>
        <dbReference type="SAM" id="Phobius"/>
    </source>
</evidence>
<proteinExistence type="predicted"/>
<feature type="transmembrane region" description="Helical" evidence="1">
    <location>
        <begin position="14"/>
        <end position="33"/>
    </location>
</feature>
<dbReference type="Proteomes" id="UP000463939">
    <property type="component" value="Chromosome"/>
</dbReference>
<evidence type="ECO:0000313" key="3">
    <source>
        <dbReference type="Proteomes" id="UP000463939"/>
    </source>
</evidence>
<gene>
    <name evidence="2" type="ORF">SFSGTM_18770</name>
</gene>
<reference evidence="3" key="1">
    <citation type="submission" date="2019-11" db="EMBL/GenBank/DDBJ databases">
        <title>Isolation and characterization of a novel species in the genus Sulfuriferula.</title>
        <authorList>
            <person name="Mochizuki J."/>
            <person name="Kojima H."/>
            <person name="Fukui M."/>
        </authorList>
    </citation>
    <scope>NUCLEOTIDE SEQUENCE [LARGE SCALE GENOMIC DNA]</scope>
    <source>
        <strain evidence="3">SGTM</strain>
    </source>
</reference>